<dbReference type="SUPFAM" id="SSF55811">
    <property type="entry name" value="Nudix"/>
    <property type="match status" value="1"/>
</dbReference>
<dbReference type="InterPro" id="IPR015797">
    <property type="entry name" value="NUDIX_hydrolase-like_dom_sf"/>
</dbReference>
<evidence type="ECO:0000256" key="2">
    <source>
        <dbReference type="ARBA" id="ARBA00022801"/>
    </source>
</evidence>
<gene>
    <name evidence="4" type="ORF">dsmv_3622</name>
</gene>
<protein>
    <submittedName>
        <fullName evidence="4">NUDIX hydrolase</fullName>
    </submittedName>
</protein>
<dbReference type="Pfam" id="PF00293">
    <property type="entry name" value="NUDIX"/>
    <property type="match status" value="1"/>
</dbReference>
<comment type="cofactor">
    <cofactor evidence="1">
        <name>Mg(2+)</name>
        <dbReference type="ChEBI" id="CHEBI:18420"/>
    </cofactor>
</comment>
<proteinExistence type="predicted"/>
<accession>S7T7F5</accession>
<dbReference type="AlphaFoldDB" id="S7T7F5"/>
<dbReference type="eggNOG" id="COG1051">
    <property type="taxonomic scope" value="Bacteria"/>
</dbReference>
<dbReference type="Proteomes" id="UP000014977">
    <property type="component" value="Unassembled WGS sequence"/>
</dbReference>
<comment type="caution">
    <text evidence="4">The sequence shown here is derived from an EMBL/GenBank/DDBJ whole genome shotgun (WGS) entry which is preliminary data.</text>
</comment>
<keyword evidence="2 4" id="KW-0378">Hydrolase</keyword>
<dbReference type="STRING" id="897.B2D07_15065"/>
<dbReference type="Gene3D" id="3.90.79.10">
    <property type="entry name" value="Nucleoside Triphosphate Pyrophosphohydrolase"/>
    <property type="match status" value="1"/>
</dbReference>
<dbReference type="InterPro" id="IPR020476">
    <property type="entry name" value="Nudix_hydrolase"/>
</dbReference>
<dbReference type="PANTHER" id="PTHR43046">
    <property type="entry name" value="GDP-MANNOSE MANNOSYL HYDROLASE"/>
    <property type="match status" value="1"/>
</dbReference>
<evidence type="ECO:0000313" key="4">
    <source>
        <dbReference type="EMBL" id="EPR32521.1"/>
    </source>
</evidence>
<dbReference type="RefSeq" id="WP_020878777.1">
    <property type="nucleotide sequence ID" value="NZ_ATHJ01000134.1"/>
</dbReference>
<dbReference type="PRINTS" id="PR00502">
    <property type="entry name" value="NUDIXFAMILY"/>
</dbReference>
<feature type="domain" description="Nudix hydrolase" evidence="3">
    <location>
        <begin position="17"/>
        <end position="149"/>
    </location>
</feature>
<organism evidence="4 5">
    <name type="scientific">Desulfococcus multivorans DSM 2059</name>
    <dbReference type="NCBI Taxonomy" id="1121405"/>
    <lineage>
        <taxon>Bacteria</taxon>
        <taxon>Pseudomonadati</taxon>
        <taxon>Thermodesulfobacteriota</taxon>
        <taxon>Desulfobacteria</taxon>
        <taxon>Desulfobacterales</taxon>
        <taxon>Desulfococcaceae</taxon>
        <taxon>Desulfococcus</taxon>
    </lineage>
</organism>
<dbReference type="GO" id="GO:0016787">
    <property type="term" value="F:hydrolase activity"/>
    <property type="evidence" value="ECO:0007669"/>
    <property type="project" value="UniProtKB-KW"/>
</dbReference>
<dbReference type="EMBL" id="ATHJ01000134">
    <property type="protein sequence ID" value="EPR32521.1"/>
    <property type="molecule type" value="Genomic_DNA"/>
</dbReference>
<reference evidence="4 5" key="1">
    <citation type="journal article" date="2013" name="Genome Announc.">
        <title>Draft genome sequences for three mercury-methylating, sulfate-reducing bacteria.</title>
        <authorList>
            <person name="Brown S.D."/>
            <person name="Hurt R.A.Jr."/>
            <person name="Gilmour C.C."/>
            <person name="Elias D.A."/>
        </authorList>
    </citation>
    <scope>NUCLEOTIDE SEQUENCE [LARGE SCALE GENOMIC DNA]</scope>
    <source>
        <strain evidence="4 5">DSM 2059</strain>
    </source>
</reference>
<keyword evidence="5" id="KW-1185">Reference proteome</keyword>
<dbReference type="PANTHER" id="PTHR43046:SF2">
    <property type="entry name" value="8-OXO-DGTP DIPHOSPHATASE-RELATED"/>
    <property type="match status" value="1"/>
</dbReference>
<evidence type="ECO:0000259" key="3">
    <source>
        <dbReference type="PROSITE" id="PS51462"/>
    </source>
</evidence>
<evidence type="ECO:0000256" key="1">
    <source>
        <dbReference type="ARBA" id="ARBA00001946"/>
    </source>
</evidence>
<evidence type="ECO:0000313" key="5">
    <source>
        <dbReference type="Proteomes" id="UP000014977"/>
    </source>
</evidence>
<name>S7T7F5_DESML</name>
<sequence length="157" mass="17640">MGGYLEEIRTLVGHRRVFVPGVRAIIVNEFEEIILQRRRDNGLWGIPGGAVELNETPMEALAREVEEETSLKVISAQPMGLYCGPHQKFAYPNHDEVQCFALAFIVREWCGIPRADGVEGAVVKFFKVSGLPADIVPIHKPTIEDYLRYNGEFLLSD</sequence>
<dbReference type="InterPro" id="IPR000086">
    <property type="entry name" value="NUDIX_hydrolase_dom"/>
</dbReference>
<dbReference type="OrthoDB" id="9761969at2"/>
<dbReference type="PROSITE" id="PS51462">
    <property type="entry name" value="NUDIX"/>
    <property type="match status" value="1"/>
</dbReference>